<dbReference type="GO" id="GO:0005737">
    <property type="term" value="C:cytoplasm"/>
    <property type="evidence" value="ECO:0007669"/>
    <property type="project" value="TreeGrafter"/>
</dbReference>
<proteinExistence type="predicted"/>
<organism evidence="1 2">
    <name type="scientific">Stieleria varia</name>
    <dbReference type="NCBI Taxonomy" id="2528005"/>
    <lineage>
        <taxon>Bacteria</taxon>
        <taxon>Pseudomonadati</taxon>
        <taxon>Planctomycetota</taxon>
        <taxon>Planctomycetia</taxon>
        <taxon>Pirellulales</taxon>
        <taxon>Pirellulaceae</taxon>
        <taxon>Stieleria</taxon>
    </lineage>
</organism>
<protein>
    <submittedName>
        <fullName evidence="1">Phosphoglycerate mutase</fullName>
    </submittedName>
</protein>
<dbReference type="RefSeq" id="WP_146519491.1">
    <property type="nucleotide sequence ID" value="NZ_CP151726.1"/>
</dbReference>
<dbReference type="InterPro" id="IPR013078">
    <property type="entry name" value="His_Pase_superF_clade-1"/>
</dbReference>
<comment type="caution">
    <text evidence="1">The sequence shown here is derived from an EMBL/GenBank/DDBJ whole genome shotgun (WGS) entry which is preliminary data.</text>
</comment>
<accession>A0A5C6B3R9</accession>
<evidence type="ECO:0000313" key="2">
    <source>
        <dbReference type="Proteomes" id="UP000320176"/>
    </source>
</evidence>
<dbReference type="Proteomes" id="UP000320176">
    <property type="component" value="Unassembled WGS sequence"/>
</dbReference>
<dbReference type="CDD" id="cd07067">
    <property type="entry name" value="HP_PGM_like"/>
    <property type="match status" value="1"/>
</dbReference>
<dbReference type="GO" id="GO:0016791">
    <property type="term" value="F:phosphatase activity"/>
    <property type="evidence" value="ECO:0007669"/>
    <property type="project" value="TreeGrafter"/>
</dbReference>
<name>A0A5C6B3R9_9BACT</name>
<dbReference type="SUPFAM" id="SSF53254">
    <property type="entry name" value="Phosphoglycerate mutase-like"/>
    <property type="match status" value="1"/>
</dbReference>
<dbReference type="PANTHER" id="PTHR48100">
    <property type="entry name" value="BROAD-SPECIFICITY PHOSPHATASE YOR283W-RELATED"/>
    <property type="match status" value="1"/>
</dbReference>
<dbReference type="Gene3D" id="3.40.50.1240">
    <property type="entry name" value="Phosphoglycerate mutase-like"/>
    <property type="match status" value="1"/>
</dbReference>
<dbReference type="AlphaFoldDB" id="A0A5C6B3R9"/>
<dbReference type="InterPro" id="IPR029033">
    <property type="entry name" value="His_PPase_superfam"/>
</dbReference>
<reference evidence="1 2" key="1">
    <citation type="submission" date="2019-02" db="EMBL/GenBank/DDBJ databases">
        <title>Deep-cultivation of Planctomycetes and their phenomic and genomic characterization uncovers novel biology.</title>
        <authorList>
            <person name="Wiegand S."/>
            <person name="Jogler M."/>
            <person name="Boedeker C."/>
            <person name="Pinto D."/>
            <person name="Vollmers J."/>
            <person name="Rivas-Marin E."/>
            <person name="Kohn T."/>
            <person name="Peeters S.H."/>
            <person name="Heuer A."/>
            <person name="Rast P."/>
            <person name="Oberbeckmann S."/>
            <person name="Bunk B."/>
            <person name="Jeske O."/>
            <person name="Meyerdierks A."/>
            <person name="Storesund J.E."/>
            <person name="Kallscheuer N."/>
            <person name="Luecker S."/>
            <person name="Lage O.M."/>
            <person name="Pohl T."/>
            <person name="Merkel B.J."/>
            <person name="Hornburger P."/>
            <person name="Mueller R.-W."/>
            <person name="Bruemmer F."/>
            <person name="Labrenz M."/>
            <person name="Spormann A.M."/>
            <person name="Op Den Camp H."/>
            <person name="Overmann J."/>
            <person name="Amann R."/>
            <person name="Jetten M.S.M."/>
            <person name="Mascher T."/>
            <person name="Medema M.H."/>
            <person name="Devos D.P."/>
            <person name="Kaster A.-K."/>
            <person name="Ovreas L."/>
            <person name="Rohde M."/>
            <person name="Galperin M.Y."/>
            <person name="Jogler C."/>
        </authorList>
    </citation>
    <scope>NUCLEOTIDE SEQUENCE [LARGE SCALE GENOMIC DNA]</scope>
    <source>
        <strain evidence="1 2">Pla52n</strain>
    </source>
</reference>
<sequence>MQLYLIRHAESGNNAVPTYQRSEDPSITSVGRLQAEHLGNWIKTLRFDAMITSPFRRTLETTRTVLQANSKPSDVRIWDSVFERGGCYRGWNASNVAGARGMGRSEILNELSDVVGTLTIDETIGETGWWGEQPRETDDAAIERTGIVAERLVREFGGDGKGSSENGQSPVIVMVTHADFKRLLLSRLLDSKADAMRFGPLRNTGVTRLNYAKNQWQLDILNSVTHLPARLITGNEH</sequence>
<dbReference type="InterPro" id="IPR050275">
    <property type="entry name" value="PGM_Phosphatase"/>
</dbReference>
<gene>
    <name evidence="1" type="ORF">Pla52n_21280</name>
</gene>
<dbReference type="Pfam" id="PF00300">
    <property type="entry name" value="His_Phos_1"/>
    <property type="match status" value="2"/>
</dbReference>
<evidence type="ECO:0000313" key="1">
    <source>
        <dbReference type="EMBL" id="TWU06407.1"/>
    </source>
</evidence>
<keyword evidence="2" id="KW-1185">Reference proteome</keyword>
<dbReference type="SMART" id="SM00855">
    <property type="entry name" value="PGAM"/>
    <property type="match status" value="1"/>
</dbReference>
<dbReference type="PANTHER" id="PTHR48100:SF1">
    <property type="entry name" value="HISTIDINE PHOSPHATASE FAMILY PROTEIN-RELATED"/>
    <property type="match status" value="1"/>
</dbReference>
<dbReference type="OrthoDB" id="9782128at2"/>
<dbReference type="EMBL" id="SJPN01000002">
    <property type="protein sequence ID" value="TWU06407.1"/>
    <property type="molecule type" value="Genomic_DNA"/>
</dbReference>